<dbReference type="Pfam" id="PF11806">
    <property type="entry name" value="Enterochelin_N"/>
    <property type="match status" value="1"/>
</dbReference>
<comment type="similarity">
    <text evidence="4">Belongs to the Fes family.</text>
</comment>
<proteinExistence type="inferred from homology"/>
<keyword evidence="3" id="KW-0378">Hydrolase</keyword>
<dbReference type="InterPro" id="IPR014756">
    <property type="entry name" value="Ig_E-set"/>
</dbReference>
<dbReference type="EMBL" id="JBHUMV010000003">
    <property type="protein sequence ID" value="MFD2754068.1"/>
    <property type="molecule type" value="Genomic_DNA"/>
</dbReference>
<dbReference type="Pfam" id="PF00756">
    <property type="entry name" value="Esterase"/>
    <property type="match status" value="1"/>
</dbReference>
<keyword evidence="2" id="KW-0963">Cytoplasm</keyword>
<protein>
    <submittedName>
        <fullName evidence="6">Enterochelin esterase domain-containing protein</fullName>
    </submittedName>
</protein>
<keyword evidence="7" id="KW-1185">Reference proteome</keyword>
<dbReference type="InterPro" id="IPR000801">
    <property type="entry name" value="Esterase-like"/>
</dbReference>
<comment type="caution">
    <text evidence="6">The sequence shown here is derived from an EMBL/GenBank/DDBJ whole genome shotgun (WGS) entry which is preliminary data.</text>
</comment>
<evidence type="ECO:0000256" key="2">
    <source>
        <dbReference type="ARBA" id="ARBA00022490"/>
    </source>
</evidence>
<dbReference type="RefSeq" id="WP_066470093.1">
    <property type="nucleotide sequence ID" value="NZ_BCNT01000001.1"/>
</dbReference>
<feature type="domain" description="Enterochelin esterase N-terminal" evidence="5">
    <location>
        <begin position="260"/>
        <end position="370"/>
    </location>
</feature>
<organism evidence="6 7">
    <name type="scientific">Comamonas terrae</name>
    <dbReference type="NCBI Taxonomy" id="673548"/>
    <lineage>
        <taxon>Bacteria</taxon>
        <taxon>Pseudomonadati</taxon>
        <taxon>Pseudomonadota</taxon>
        <taxon>Betaproteobacteria</taxon>
        <taxon>Burkholderiales</taxon>
        <taxon>Comamonadaceae</taxon>
        <taxon>Comamonas</taxon>
    </lineage>
</organism>
<comment type="subcellular location">
    <subcellularLocation>
        <location evidence="1">Cytoplasm</location>
    </subcellularLocation>
</comment>
<dbReference type="Proteomes" id="UP001597463">
    <property type="component" value="Unassembled WGS sequence"/>
</dbReference>
<dbReference type="PANTHER" id="PTHR48098:SF3">
    <property type="entry name" value="IRON(III) ENTEROBACTIN ESTERASE"/>
    <property type="match status" value="1"/>
</dbReference>
<accession>A0ABW5UL46</accession>
<evidence type="ECO:0000259" key="5">
    <source>
        <dbReference type="Pfam" id="PF11806"/>
    </source>
</evidence>
<name>A0ABW5UL46_9BURK</name>
<dbReference type="SUPFAM" id="SSF81296">
    <property type="entry name" value="E set domains"/>
    <property type="match status" value="1"/>
</dbReference>
<dbReference type="Gene3D" id="2.60.40.10">
    <property type="entry name" value="Immunoglobulins"/>
    <property type="match status" value="1"/>
</dbReference>
<evidence type="ECO:0000256" key="3">
    <source>
        <dbReference type="ARBA" id="ARBA00022801"/>
    </source>
</evidence>
<evidence type="ECO:0000313" key="7">
    <source>
        <dbReference type="Proteomes" id="UP001597463"/>
    </source>
</evidence>
<sequence>MDQNFDGAGTGCRAARTYRHASGKPLHGWRCGTFSAGLALACAMLAAAGCTAGARRDAREAAAASAAANAAESAAPLMPMQAASGQLQAWEARRWTVQAPAGAVVQGRLQALDLVLDVETPAGRHIRRLSSGLGVEQSFTWQTRGAQQERLVLRRSAGGLASAPYAQQLCEQEAGLQPCAQGESKAFGPGRYRLQIDSVRPAAAAPAAPGPAAQQPLLSPTLQALRAQLERGQGSESFWKAMAARGTPLVEPWDGRHRLVTFLWRGARESVRLFGSPSGNHDLLQQLGGSDVWWASFVMPDDARLSYGLAPDVPHVQGPAMEQRRAILATLQRDPLNPQAWGEADPQRGAADAFDGRSVLSLPRAPLQPWVAPRAAGQVAEGSSGTGELARYWVQSRALDNGRDVWVYRPAGWERTPWLQRNLLVLFDAHAYLQQVPTPRIVENLMADGLLSATAIVLVANAGGNARAEELPPNPAFADFMGSTLMPWLQQRGMAAPAARTVLAGSSYGGLAASYVAMRHPGRFGNVLSLSGSYWWAPGQQPPNWLARQYAAGPRLSVRFYLDAGLYEGARGGQAGIRETSRELGDVLQSRGYAVIRREHSTGHDYVHWQGSLACGLLALLALLGDESARAGESVRAACPAEPLFAAR</sequence>
<reference evidence="7" key="1">
    <citation type="journal article" date="2019" name="Int. J. Syst. Evol. Microbiol.">
        <title>The Global Catalogue of Microorganisms (GCM) 10K type strain sequencing project: providing services to taxonomists for standard genome sequencing and annotation.</title>
        <authorList>
            <consortium name="The Broad Institute Genomics Platform"/>
            <consortium name="The Broad Institute Genome Sequencing Center for Infectious Disease"/>
            <person name="Wu L."/>
            <person name="Ma J."/>
        </authorList>
    </citation>
    <scope>NUCLEOTIDE SEQUENCE [LARGE SCALE GENOMIC DNA]</scope>
    <source>
        <strain evidence="7">TISTR 1906</strain>
    </source>
</reference>
<dbReference type="SUPFAM" id="SSF53474">
    <property type="entry name" value="alpha/beta-Hydrolases"/>
    <property type="match status" value="1"/>
</dbReference>
<evidence type="ECO:0000313" key="6">
    <source>
        <dbReference type="EMBL" id="MFD2754068.1"/>
    </source>
</evidence>
<dbReference type="InterPro" id="IPR029058">
    <property type="entry name" value="AB_hydrolase_fold"/>
</dbReference>
<dbReference type="InterPro" id="IPR021764">
    <property type="entry name" value="Enterochelin_esterase_N"/>
</dbReference>
<dbReference type="Gene3D" id="3.40.50.1820">
    <property type="entry name" value="alpha/beta hydrolase"/>
    <property type="match status" value="1"/>
</dbReference>
<dbReference type="InterPro" id="IPR050583">
    <property type="entry name" value="Mycobacterial_A85_antigen"/>
</dbReference>
<dbReference type="InterPro" id="IPR013783">
    <property type="entry name" value="Ig-like_fold"/>
</dbReference>
<gene>
    <name evidence="6" type="ORF">ACFSW6_08200</name>
</gene>
<evidence type="ECO:0000256" key="1">
    <source>
        <dbReference type="ARBA" id="ARBA00004496"/>
    </source>
</evidence>
<dbReference type="PANTHER" id="PTHR48098">
    <property type="entry name" value="ENTEROCHELIN ESTERASE-RELATED"/>
    <property type="match status" value="1"/>
</dbReference>
<evidence type="ECO:0000256" key="4">
    <source>
        <dbReference type="ARBA" id="ARBA00024201"/>
    </source>
</evidence>